<keyword evidence="3" id="KW-1185">Reference proteome</keyword>
<proteinExistence type="predicted"/>
<dbReference type="HOGENOM" id="CLU_1278362_0_0_1"/>
<protein>
    <submittedName>
        <fullName evidence="2">Uncharacterized protein</fullName>
    </submittedName>
</protein>
<evidence type="ECO:0000256" key="1">
    <source>
        <dbReference type="SAM" id="MobiDB-lite"/>
    </source>
</evidence>
<accession>A0A084AMF3</accession>
<feature type="region of interest" description="Disordered" evidence="1">
    <location>
        <begin position="30"/>
        <end position="55"/>
    </location>
</feature>
<evidence type="ECO:0000313" key="2">
    <source>
        <dbReference type="EMBL" id="KEY66482.1"/>
    </source>
</evidence>
<dbReference type="AlphaFoldDB" id="A0A084AMF3"/>
<dbReference type="Proteomes" id="UP000028045">
    <property type="component" value="Unassembled WGS sequence"/>
</dbReference>
<sequence>MGGHGRCESAANGCLAFQSYHSMYVSVNEDTEDVTQRTPVRSVHPPSGGSAVYGGGAPTRQAPLCPYRPPAYCLHGRHATPTPAPWHPPSPNPACRSYQTWKYGTVRSTGQYSTPRQRFFHGFQARVHHHPSSDSSTQSPTPLWICQRRDRDREREVAGFGASSSTTRCRVPSHRGFAPVGAVRSIAAHPPPPFPSLSLAVVLCPDPGKAQVALGD</sequence>
<organism evidence="2 3">
    <name type="scientific">Stachybotrys chartarum (strain CBS 109288 / IBT 7711)</name>
    <name type="common">Toxic black mold</name>
    <name type="synonym">Stilbospora chartarum</name>
    <dbReference type="NCBI Taxonomy" id="1280523"/>
    <lineage>
        <taxon>Eukaryota</taxon>
        <taxon>Fungi</taxon>
        <taxon>Dikarya</taxon>
        <taxon>Ascomycota</taxon>
        <taxon>Pezizomycotina</taxon>
        <taxon>Sordariomycetes</taxon>
        <taxon>Hypocreomycetidae</taxon>
        <taxon>Hypocreales</taxon>
        <taxon>Stachybotryaceae</taxon>
        <taxon>Stachybotrys</taxon>
    </lineage>
</organism>
<dbReference type="EMBL" id="KL648657">
    <property type="protein sequence ID" value="KEY66482.1"/>
    <property type="molecule type" value="Genomic_DNA"/>
</dbReference>
<name>A0A084AMF3_STACB</name>
<evidence type="ECO:0000313" key="3">
    <source>
        <dbReference type="Proteomes" id="UP000028045"/>
    </source>
</evidence>
<gene>
    <name evidence="2" type="ORF">S7711_10901</name>
</gene>
<reference evidence="2 3" key="1">
    <citation type="journal article" date="2014" name="BMC Genomics">
        <title>Comparative genome sequencing reveals chemotype-specific gene clusters in the toxigenic black mold Stachybotrys.</title>
        <authorList>
            <person name="Semeiks J."/>
            <person name="Borek D."/>
            <person name="Otwinowski Z."/>
            <person name="Grishin N.V."/>
        </authorList>
    </citation>
    <scope>NUCLEOTIDE SEQUENCE [LARGE SCALE GENOMIC DNA]</scope>
    <source>
        <strain evidence="3">CBS 109288 / IBT 7711</strain>
    </source>
</reference>